<dbReference type="Pfam" id="PF01395">
    <property type="entry name" value="PBP_GOBP"/>
    <property type="match status" value="1"/>
</dbReference>
<protein>
    <submittedName>
        <fullName evidence="8">Pheromone binding protein PBP2</fullName>
    </submittedName>
</protein>
<dbReference type="SMART" id="SM00708">
    <property type="entry name" value="PhBP"/>
    <property type="match status" value="1"/>
</dbReference>
<evidence type="ECO:0000256" key="1">
    <source>
        <dbReference type="ARBA" id="ARBA00004613"/>
    </source>
</evidence>
<evidence type="ECO:0000256" key="7">
    <source>
        <dbReference type="SAM" id="SignalP"/>
    </source>
</evidence>
<dbReference type="GO" id="GO:0007608">
    <property type="term" value="P:sensory perception of smell"/>
    <property type="evidence" value="ECO:0007669"/>
    <property type="project" value="TreeGrafter"/>
</dbReference>
<dbReference type="AlphaFoldDB" id="A0A0A0RDU0"/>
<dbReference type="GO" id="GO:0005549">
    <property type="term" value="F:odorant binding"/>
    <property type="evidence" value="ECO:0007669"/>
    <property type="project" value="InterPro"/>
</dbReference>
<dbReference type="PANTHER" id="PTHR11857:SF43">
    <property type="entry name" value="GEO07291P1-RELATED"/>
    <property type="match status" value="1"/>
</dbReference>
<dbReference type="SUPFAM" id="SSF47565">
    <property type="entry name" value="Insect pheromone/odorant-binding proteins"/>
    <property type="match status" value="1"/>
</dbReference>
<proteinExistence type="evidence at transcript level"/>
<evidence type="ECO:0000256" key="2">
    <source>
        <dbReference type="ARBA" id="ARBA00008098"/>
    </source>
</evidence>
<reference evidence="8" key="1">
    <citation type="submission" date="2014-07" db="EMBL/GenBank/DDBJ databases">
        <title>Expression profile and ligand-binding characterization of odorant-binding protein 2 from Batocera horsfieldi (Hope).</title>
        <authorList>
            <person name="Li H."/>
            <person name="Wang M.-Q."/>
            <person name="Zhang G."/>
        </authorList>
    </citation>
    <scope>NUCLEOTIDE SEQUENCE</scope>
</reference>
<comment type="subcellular location">
    <subcellularLocation>
        <location evidence="1">Secreted</location>
    </subcellularLocation>
</comment>
<sequence length="136" mass="15376">MHGLVVPIFFYFCVALSMGLTPQEIEESINEIRSFCKESNGVSQDIIDAAYREGIYSDDMNFKCYVKCIKQKIGVIDDEGTADIEKIIELMPEKKKAMFEQKIRDCGTIYGSNICETAWLTMKCYGEGSTTFPHGN</sequence>
<feature type="signal peptide" evidence="7">
    <location>
        <begin position="1"/>
        <end position="19"/>
    </location>
</feature>
<evidence type="ECO:0000313" key="8">
    <source>
        <dbReference type="EMBL" id="AIV43009.1"/>
    </source>
</evidence>
<evidence type="ECO:0000256" key="3">
    <source>
        <dbReference type="ARBA" id="ARBA00022525"/>
    </source>
</evidence>
<feature type="chain" id="PRO_5001976531" evidence="7">
    <location>
        <begin position="20"/>
        <end position="136"/>
    </location>
</feature>
<keyword evidence="4 7" id="KW-0732">Signal</keyword>
<comment type="similarity">
    <text evidence="2">Belongs to the PBP/GOBP family.</text>
</comment>
<name>A0A0A0RDU0_9CUCU</name>
<evidence type="ECO:0000256" key="4">
    <source>
        <dbReference type="ARBA" id="ARBA00022729"/>
    </source>
</evidence>
<comment type="function">
    <text evidence="6">May be a carrier protein for lipids.</text>
</comment>
<dbReference type="InterPro" id="IPR006170">
    <property type="entry name" value="PBP/GOBP"/>
</dbReference>
<dbReference type="EMBL" id="KM222578">
    <property type="protein sequence ID" value="AIV43009.1"/>
    <property type="molecule type" value="mRNA"/>
</dbReference>
<dbReference type="CDD" id="cd23992">
    <property type="entry name" value="PBP_GOBP"/>
    <property type="match status" value="1"/>
</dbReference>
<accession>A0A0A0RDU0</accession>
<dbReference type="SMR" id="A0A0A0RDU0"/>
<keyword evidence="3" id="KW-0964">Secreted</keyword>
<dbReference type="GO" id="GO:0005615">
    <property type="term" value="C:extracellular space"/>
    <property type="evidence" value="ECO:0007669"/>
    <property type="project" value="TreeGrafter"/>
</dbReference>
<evidence type="ECO:0000256" key="6">
    <source>
        <dbReference type="ARBA" id="ARBA00056866"/>
    </source>
</evidence>
<dbReference type="InterPro" id="IPR036728">
    <property type="entry name" value="PBP_GOBP_sf"/>
</dbReference>
<keyword evidence="5" id="KW-0325">Glycoprotein</keyword>
<dbReference type="FunFam" id="1.10.238.20:FF:000001">
    <property type="entry name" value="General odorant-binding protein lush"/>
    <property type="match status" value="1"/>
</dbReference>
<organism evidence="8">
    <name type="scientific">Batocera horsfieldi</name>
    <dbReference type="NCBI Taxonomy" id="351105"/>
    <lineage>
        <taxon>Eukaryota</taxon>
        <taxon>Metazoa</taxon>
        <taxon>Ecdysozoa</taxon>
        <taxon>Arthropoda</taxon>
        <taxon>Hexapoda</taxon>
        <taxon>Insecta</taxon>
        <taxon>Pterygota</taxon>
        <taxon>Neoptera</taxon>
        <taxon>Endopterygota</taxon>
        <taxon>Coleoptera</taxon>
        <taxon>Polyphaga</taxon>
        <taxon>Cucujiformia</taxon>
        <taxon>Chrysomeloidea</taxon>
        <taxon>Cerambycidae</taxon>
        <taxon>Lamiinae</taxon>
        <taxon>Batocerini</taxon>
        <taxon>Batocera</taxon>
    </lineage>
</organism>
<dbReference type="PANTHER" id="PTHR11857">
    <property type="entry name" value="ODORANT BINDING PROTEIN-RELATED"/>
    <property type="match status" value="1"/>
</dbReference>
<evidence type="ECO:0000256" key="5">
    <source>
        <dbReference type="ARBA" id="ARBA00023180"/>
    </source>
</evidence>
<dbReference type="Gene3D" id="1.10.238.20">
    <property type="entry name" value="Pheromone/general odorant binding protein domain"/>
    <property type="match status" value="1"/>
</dbReference>